<dbReference type="VEuPathDB" id="TriTrypDB:TcG_05969"/>
<reference evidence="3 4" key="1">
    <citation type="journal article" date="2018" name="Microb. Genom.">
        <title>Expanding an expanded genome: long-read sequencing of Trypanosoma cruzi.</title>
        <authorList>
            <person name="Berna L."/>
            <person name="Rodriguez M."/>
            <person name="Chiribao M.L."/>
            <person name="Parodi-Talice A."/>
            <person name="Pita S."/>
            <person name="Rijo G."/>
            <person name="Alvarez-Valin F."/>
            <person name="Robello C."/>
        </authorList>
    </citation>
    <scope>NUCLEOTIDE SEQUENCE [LARGE SCALE GENOMIC DNA]</scope>
    <source>
        <strain evidence="3 4">TCC</strain>
    </source>
</reference>
<dbReference type="VEuPathDB" id="TriTrypDB:BCY84_12835"/>
<evidence type="ECO:0000313" key="4">
    <source>
        <dbReference type="Proteomes" id="UP000246078"/>
    </source>
</evidence>
<comment type="caution">
    <text evidence="3">The sequence shown here is derived from an EMBL/GenBank/DDBJ whole genome shotgun (WGS) entry which is preliminary data.</text>
</comment>
<feature type="region of interest" description="Disordered" evidence="1">
    <location>
        <begin position="149"/>
        <end position="213"/>
    </location>
</feature>
<accession>A0A2V2VEZ8</accession>
<feature type="region of interest" description="Disordered" evidence="1">
    <location>
        <begin position="111"/>
        <end position="135"/>
    </location>
</feature>
<dbReference type="VEuPathDB" id="TriTrypDB:TCSYLVIO_001790"/>
<proteinExistence type="predicted"/>
<sequence length="213" mass="22697">MPYLNGTPIDIAGAGAERIPCSRRAECIAPHLGLGKPLSSIPRTGSAPFSVSTFTGSLSLLTALQKRVLSRRLTRCFVDSGHSCSARRTEERAHERSLSLSTVACLGTKLATQKPRGHPTSHSSRKDGSPARSHWPKILLVPDSSVPKLAAPSQQATGTHVRGHHPHSWGRGRTGPPPHRGSAQLRMAATAPAARHPRHIPSLRPGCRTAGTQ</sequence>
<dbReference type="Proteomes" id="UP000246078">
    <property type="component" value="Unassembled WGS sequence"/>
</dbReference>
<dbReference type="VEuPathDB" id="TriTrypDB:Tc_MARK_2778"/>
<dbReference type="VEuPathDB" id="TriTrypDB:C3747_281g24"/>
<dbReference type="VEuPathDB" id="TriTrypDB:TCDM_07858"/>
<dbReference type="VEuPathDB" id="TriTrypDB:ECC02_008943"/>
<organism evidence="3 4">
    <name type="scientific">Trypanosoma cruzi</name>
    <dbReference type="NCBI Taxonomy" id="5693"/>
    <lineage>
        <taxon>Eukaryota</taxon>
        <taxon>Discoba</taxon>
        <taxon>Euglenozoa</taxon>
        <taxon>Kinetoplastea</taxon>
        <taxon>Metakinetoplastina</taxon>
        <taxon>Trypanosomatida</taxon>
        <taxon>Trypanosomatidae</taxon>
        <taxon>Trypanosoma</taxon>
        <taxon>Schizotrypanum</taxon>
    </lineage>
</organism>
<dbReference type="VEuPathDB" id="TriTrypDB:C4B63_143g10"/>
<evidence type="ECO:0000313" key="3">
    <source>
        <dbReference type="EMBL" id="PWU94186.1"/>
    </source>
</evidence>
<dbReference type="EMBL" id="PRFC01000281">
    <property type="protein sequence ID" value="PWU94186.1"/>
    <property type="molecule type" value="Genomic_DNA"/>
</dbReference>
<evidence type="ECO:0000256" key="1">
    <source>
        <dbReference type="SAM" id="MobiDB-lite"/>
    </source>
</evidence>
<dbReference type="VEuPathDB" id="TriTrypDB:TcCL_ESM10720"/>
<name>A0A2V2VEZ8_TRYCR</name>
<gene>
    <name evidence="2" type="ORF">C3747_281g24</name>
    <name evidence="3" type="ORF">C3747_281g30</name>
</gene>
<dbReference type="VEuPathDB" id="TriTrypDB:C3747_281g30"/>
<dbReference type="EMBL" id="PRFC01000281">
    <property type="protein sequence ID" value="PWU94183.1"/>
    <property type="molecule type" value="Genomic_DNA"/>
</dbReference>
<feature type="compositionally biased region" description="Basic residues" evidence="1">
    <location>
        <begin position="161"/>
        <end position="170"/>
    </location>
</feature>
<evidence type="ECO:0000313" key="2">
    <source>
        <dbReference type="EMBL" id="PWU94183.1"/>
    </source>
</evidence>
<protein>
    <submittedName>
        <fullName evidence="3">Uncharacterized protein</fullName>
    </submittedName>
</protein>
<dbReference type="AlphaFoldDB" id="A0A2V2VEZ8"/>
<dbReference type="VEuPathDB" id="TriTrypDB:TcCLB.511487.51"/>
<dbReference type="VEuPathDB" id="TriTrypDB:TcBrA4_0087380"/>